<reference evidence="1 2" key="1">
    <citation type="submission" date="2017-02" db="EMBL/GenBank/DDBJ databases">
        <title>Comparative genomic analysis of Brazilian Leptospira kirschneri strains of different serogroups.</title>
        <authorList>
            <person name="Moreno L.Z."/>
            <person name="Miraglia F."/>
            <person name="Kremer F.S."/>
            <person name="Eslabao M.R."/>
            <person name="Lilenbaum W."/>
            <person name="Dellagostin O.A."/>
            <person name="Moreno A.M."/>
        </authorList>
    </citation>
    <scope>NUCLEOTIDE SEQUENCE [LARGE SCALE GENOMIC DNA]</scope>
    <source>
        <strain evidence="1 2">M110/06</strain>
    </source>
</reference>
<name>A0A1T1DPL4_9LEPT</name>
<dbReference type="RefSeq" id="WP_082292994.1">
    <property type="nucleotide sequence ID" value="NZ_MVIT01000062.1"/>
</dbReference>
<gene>
    <name evidence="1" type="ORF">B1J93_08920</name>
</gene>
<comment type="caution">
    <text evidence="1">The sequence shown here is derived from an EMBL/GenBank/DDBJ whole genome shotgun (WGS) entry which is preliminary data.</text>
</comment>
<accession>A0A1T1DPL4</accession>
<organism evidence="1 2">
    <name type="scientific">Leptospira kirschneri serovar Pomona</name>
    <dbReference type="NCBI Taxonomy" id="561005"/>
    <lineage>
        <taxon>Bacteria</taxon>
        <taxon>Pseudomonadati</taxon>
        <taxon>Spirochaetota</taxon>
        <taxon>Spirochaetia</taxon>
        <taxon>Leptospirales</taxon>
        <taxon>Leptospiraceae</taxon>
        <taxon>Leptospira</taxon>
    </lineage>
</organism>
<dbReference type="EMBL" id="MVIT01000062">
    <property type="protein sequence ID" value="OOV42818.1"/>
    <property type="molecule type" value="Genomic_DNA"/>
</dbReference>
<dbReference type="Proteomes" id="UP000191008">
    <property type="component" value="Unassembled WGS sequence"/>
</dbReference>
<proteinExistence type="predicted"/>
<evidence type="ECO:0000313" key="1">
    <source>
        <dbReference type="EMBL" id="OOV42818.1"/>
    </source>
</evidence>
<sequence>MITVETYFLDHGLFKSLKTFSDRPANIDHIEGSIELQIDGVTVISREIWDDLNDLWPYLVNAMEDLIIEGKEEVKLSYPDQPIYLYFRKKRGITNRVQIEFSYPETIKYEALLDDLYAAIIGSAEIFFNRMLVLLNSSAETAFYQDELNRVKKIRAYL</sequence>
<evidence type="ECO:0000313" key="2">
    <source>
        <dbReference type="Proteomes" id="UP000191008"/>
    </source>
</evidence>
<dbReference type="AlphaFoldDB" id="A0A1T1DPL4"/>
<protein>
    <submittedName>
        <fullName evidence="1">Uncharacterized protein</fullName>
    </submittedName>
</protein>